<dbReference type="Pfam" id="PF12796">
    <property type="entry name" value="Ank_2"/>
    <property type="match status" value="1"/>
</dbReference>
<evidence type="ECO:0000256" key="2">
    <source>
        <dbReference type="ARBA" id="ARBA00023043"/>
    </source>
</evidence>
<feature type="repeat" description="ANK" evidence="3">
    <location>
        <begin position="29"/>
        <end position="61"/>
    </location>
</feature>
<evidence type="ECO:0000313" key="6">
    <source>
        <dbReference type="Proteomes" id="UP000664859"/>
    </source>
</evidence>
<comment type="caution">
    <text evidence="5">The sequence shown here is derived from an EMBL/GenBank/DDBJ whole genome shotgun (WGS) entry which is preliminary data.</text>
</comment>
<dbReference type="PRINTS" id="PR01415">
    <property type="entry name" value="ANKYRIN"/>
</dbReference>
<reference evidence="5" key="1">
    <citation type="submission" date="2021-02" db="EMBL/GenBank/DDBJ databases">
        <title>First Annotated Genome of the Yellow-green Alga Tribonema minus.</title>
        <authorList>
            <person name="Mahan K.M."/>
        </authorList>
    </citation>
    <scope>NUCLEOTIDE SEQUENCE</scope>
    <source>
        <strain evidence="5">UTEX B ZZ1240</strain>
    </source>
</reference>
<keyword evidence="6" id="KW-1185">Reference proteome</keyword>
<evidence type="ECO:0000256" key="3">
    <source>
        <dbReference type="PROSITE-ProRule" id="PRU00023"/>
    </source>
</evidence>
<dbReference type="InterPro" id="IPR036770">
    <property type="entry name" value="Ankyrin_rpt-contain_sf"/>
</dbReference>
<dbReference type="OrthoDB" id="69682at2759"/>
<dbReference type="EMBL" id="JAFCMP010000278">
    <property type="protein sequence ID" value="KAG5182028.1"/>
    <property type="molecule type" value="Genomic_DNA"/>
</dbReference>
<name>A0A835Z4G1_9STRA</name>
<protein>
    <submittedName>
        <fullName evidence="5">Ankyrin repeat-containing domain protein</fullName>
    </submittedName>
</protein>
<evidence type="ECO:0000256" key="1">
    <source>
        <dbReference type="ARBA" id="ARBA00022737"/>
    </source>
</evidence>
<accession>A0A835Z4G1</accession>
<dbReference type="AlphaFoldDB" id="A0A835Z4G1"/>
<dbReference type="PROSITE" id="PS50088">
    <property type="entry name" value="ANK_REPEAT"/>
    <property type="match status" value="2"/>
</dbReference>
<evidence type="ECO:0000313" key="5">
    <source>
        <dbReference type="EMBL" id="KAG5182929.1"/>
    </source>
</evidence>
<keyword evidence="2 3" id="KW-0040">ANK repeat</keyword>
<gene>
    <name evidence="5" type="ORF">JKP88DRAFT_157402</name>
    <name evidence="4" type="ORF">JKP88DRAFT_182071</name>
</gene>
<dbReference type="PANTHER" id="PTHR24198:SF165">
    <property type="entry name" value="ANKYRIN REPEAT-CONTAINING PROTEIN-RELATED"/>
    <property type="match status" value="1"/>
</dbReference>
<dbReference type="InterPro" id="IPR002110">
    <property type="entry name" value="Ankyrin_rpt"/>
</dbReference>
<proteinExistence type="predicted"/>
<dbReference type="EMBL" id="JAFCMP010000223">
    <property type="protein sequence ID" value="KAG5182929.1"/>
    <property type="molecule type" value="Genomic_DNA"/>
</dbReference>
<dbReference type="SMART" id="SM00248">
    <property type="entry name" value="ANK"/>
    <property type="match status" value="4"/>
</dbReference>
<keyword evidence="1" id="KW-0677">Repeat</keyword>
<dbReference type="SUPFAM" id="SSF48403">
    <property type="entry name" value="Ankyrin repeat"/>
    <property type="match status" value="1"/>
</dbReference>
<dbReference type="Proteomes" id="UP000664859">
    <property type="component" value="Unassembled WGS sequence"/>
</dbReference>
<dbReference type="Gene3D" id="1.25.40.20">
    <property type="entry name" value="Ankyrin repeat-containing domain"/>
    <property type="match status" value="1"/>
</dbReference>
<evidence type="ECO:0000313" key="4">
    <source>
        <dbReference type="EMBL" id="KAG5182028.1"/>
    </source>
</evidence>
<dbReference type="PROSITE" id="PS50297">
    <property type="entry name" value="ANK_REP_REGION"/>
    <property type="match status" value="2"/>
</dbReference>
<dbReference type="Pfam" id="PF13637">
    <property type="entry name" value="Ank_4"/>
    <property type="match status" value="1"/>
</dbReference>
<sequence>MHYAAAAGRDDVLAFLAAKRGRCRARSREGLTALHIAARSRSVPCATLLLAVGASVDDTDAAGETPLFNAVKNGDRSMMSLLLDNGADVDARNAAGSSIMHLAAHHHCALLLSALISRSPDMRTVDSAGNTALHIAAASANLPFITECTHRIAFEQREQKNIMGLTPQDIIERGSCDLMRNASQEWEDRHRGMHGSHAPL</sequence>
<organism evidence="5 6">
    <name type="scientific">Tribonema minus</name>
    <dbReference type="NCBI Taxonomy" id="303371"/>
    <lineage>
        <taxon>Eukaryota</taxon>
        <taxon>Sar</taxon>
        <taxon>Stramenopiles</taxon>
        <taxon>Ochrophyta</taxon>
        <taxon>PX clade</taxon>
        <taxon>Xanthophyceae</taxon>
        <taxon>Tribonematales</taxon>
        <taxon>Tribonemataceae</taxon>
        <taxon>Tribonema</taxon>
    </lineage>
</organism>
<feature type="repeat" description="ANK" evidence="3">
    <location>
        <begin position="62"/>
        <end position="94"/>
    </location>
</feature>
<dbReference type="PANTHER" id="PTHR24198">
    <property type="entry name" value="ANKYRIN REPEAT AND PROTEIN KINASE DOMAIN-CONTAINING PROTEIN"/>
    <property type="match status" value="1"/>
</dbReference>